<dbReference type="InterPro" id="IPR029071">
    <property type="entry name" value="Ubiquitin-like_domsf"/>
</dbReference>
<dbReference type="SUPFAM" id="SSF54236">
    <property type="entry name" value="Ubiquitin-like"/>
    <property type="match status" value="1"/>
</dbReference>
<evidence type="ECO:0000259" key="11">
    <source>
        <dbReference type="PROSITE" id="PS50802"/>
    </source>
</evidence>
<dbReference type="PROSITE" id="PS50802">
    <property type="entry name" value="OTU"/>
    <property type="match status" value="1"/>
</dbReference>
<sequence>MRLRIRSQNGILNVGENLTEESLLEELKIEIQNLTNINIKDQCLKANFPPTSITKPNNSTLADCGISDGDQIILIESKDFASTQMEQSNVTPSPTKTTEIPPTLTDVKKPEPLPHSTEPKITNTSTTSTNSAKPEPLPHNTEQTTETNTNNISESSASNNNNNSNNKSKMLPSSCYPSTSNGKAVETTDGILIIKEIPDDNSCLFNSVKYVTQNKHLQVAQMRKMIADTIKNDPIQFNDAILGKPFEEYMEYIQRPNTWGGYLELLIFSDYFKIEICSLDVKTTRIDRFGEGKYKEMVFLIYNGIHYDAVALKPFEEAPEEYERTIFESDEEYLIGALKALGENLKKKNLFTDTANFKLRCGVCKKALIGEKEAIQHANSTGHTDFREY</sequence>
<name>A0A1Y1XGI4_9FUNG</name>
<gene>
    <name evidence="12" type="ORF">BCR32DRAFT_230406</name>
</gene>
<evidence type="ECO:0000256" key="7">
    <source>
        <dbReference type="ARBA" id="ARBA00022807"/>
    </source>
</evidence>
<dbReference type="AlphaFoldDB" id="A0A1Y1XGI4"/>
<feature type="domain" description="OTU" evidence="11">
    <location>
        <begin position="192"/>
        <end position="313"/>
    </location>
</feature>
<evidence type="ECO:0000256" key="10">
    <source>
        <dbReference type="SAM" id="MobiDB-lite"/>
    </source>
</evidence>
<dbReference type="GO" id="GO:0016579">
    <property type="term" value="P:protein deubiquitination"/>
    <property type="evidence" value="ECO:0007669"/>
    <property type="project" value="TreeGrafter"/>
</dbReference>
<comment type="function">
    <text evidence="9">Hydrolase that can remove conjugated ubiquitin from proteins and may therefore play an important regulatory role at the level of protein turnover by preventing degradation.</text>
</comment>
<dbReference type="Proteomes" id="UP000193944">
    <property type="component" value="Unassembled WGS sequence"/>
</dbReference>
<dbReference type="Pfam" id="PF02338">
    <property type="entry name" value="OTU"/>
    <property type="match status" value="1"/>
</dbReference>
<dbReference type="OrthoDB" id="65596at2759"/>
<protein>
    <recommendedName>
        <fullName evidence="9">Ubiquitin thioesterase OTU</fullName>
        <ecNumber evidence="9">3.4.19.12</ecNumber>
    </recommendedName>
</protein>
<dbReference type="CDD" id="cd22745">
    <property type="entry name" value="OTU_OTU1"/>
    <property type="match status" value="1"/>
</dbReference>
<dbReference type="GO" id="GO:0004843">
    <property type="term" value="F:cysteine-type deubiquitinase activity"/>
    <property type="evidence" value="ECO:0007669"/>
    <property type="project" value="UniProtKB-UniRule"/>
</dbReference>
<dbReference type="GO" id="GO:0005634">
    <property type="term" value="C:nucleus"/>
    <property type="evidence" value="ECO:0007669"/>
    <property type="project" value="TreeGrafter"/>
</dbReference>
<keyword evidence="6 9" id="KW-0378">Hydrolase</keyword>
<dbReference type="Gene3D" id="3.90.70.80">
    <property type="match status" value="1"/>
</dbReference>
<dbReference type="SUPFAM" id="SSF54001">
    <property type="entry name" value="Cysteine proteinases"/>
    <property type="match status" value="1"/>
</dbReference>
<dbReference type="Gene3D" id="3.10.20.90">
    <property type="entry name" value="Phosphatidylinositol 3-kinase Catalytic Subunit, Chain A, domain 1"/>
    <property type="match status" value="1"/>
</dbReference>
<reference evidence="12 13" key="2">
    <citation type="submission" date="2016-08" db="EMBL/GenBank/DDBJ databases">
        <title>Pervasive Adenine N6-methylation of Active Genes in Fungi.</title>
        <authorList>
            <consortium name="DOE Joint Genome Institute"/>
            <person name="Mondo S.J."/>
            <person name="Dannebaum R.O."/>
            <person name="Kuo R.C."/>
            <person name="Labutti K."/>
            <person name="Haridas S."/>
            <person name="Kuo A."/>
            <person name="Salamov A."/>
            <person name="Ahrendt S.R."/>
            <person name="Lipzen A."/>
            <person name="Sullivan W."/>
            <person name="Andreopoulos W.B."/>
            <person name="Clum A."/>
            <person name="Lindquist E."/>
            <person name="Daum C."/>
            <person name="Ramamoorthy G.K."/>
            <person name="Gryganskyi A."/>
            <person name="Culley D."/>
            <person name="Magnuson J.K."/>
            <person name="James T.Y."/>
            <person name="O'Malley M.A."/>
            <person name="Stajich J.E."/>
            <person name="Spatafora J.W."/>
            <person name="Visel A."/>
            <person name="Grigoriev I.V."/>
        </authorList>
    </citation>
    <scope>NUCLEOTIDE SEQUENCE [LARGE SCALE GENOMIC DNA]</scope>
    <source>
        <strain evidence="12 13">S4</strain>
    </source>
</reference>
<comment type="catalytic activity">
    <reaction evidence="1 9">
        <text>Thiol-dependent hydrolysis of ester, thioester, amide, peptide and isopeptide bonds formed by the C-terminal Gly of ubiquitin (a 76-residue protein attached to proteins as an intracellular targeting signal).</text>
        <dbReference type="EC" id="3.4.19.12"/>
    </reaction>
</comment>
<evidence type="ECO:0000256" key="1">
    <source>
        <dbReference type="ARBA" id="ARBA00000707"/>
    </source>
</evidence>
<dbReference type="InterPro" id="IPR057766">
    <property type="entry name" value="Znf-C2H2_OTU1-like_C"/>
</dbReference>
<proteinExistence type="predicted"/>
<dbReference type="InterPro" id="IPR048857">
    <property type="entry name" value="OTU1_Ubl"/>
</dbReference>
<evidence type="ECO:0000256" key="5">
    <source>
        <dbReference type="ARBA" id="ARBA00022786"/>
    </source>
</evidence>
<dbReference type="PANTHER" id="PTHR13312:SF0">
    <property type="entry name" value="UBIQUITIN THIOESTERASE OTU1"/>
    <property type="match status" value="1"/>
</dbReference>
<keyword evidence="3" id="KW-0479">Metal-binding</keyword>
<keyword evidence="8" id="KW-0862">Zinc</keyword>
<evidence type="ECO:0000313" key="13">
    <source>
        <dbReference type="Proteomes" id="UP000193944"/>
    </source>
</evidence>
<feature type="region of interest" description="Disordered" evidence="10">
    <location>
        <begin position="80"/>
        <end position="181"/>
    </location>
</feature>
<dbReference type="GO" id="GO:0036503">
    <property type="term" value="P:ERAD pathway"/>
    <property type="evidence" value="ECO:0007669"/>
    <property type="project" value="TreeGrafter"/>
</dbReference>
<keyword evidence="9" id="KW-0963">Cytoplasm</keyword>
<dbReference type="InterPro" id="IPR038765">
    <property type="entry name" value="Papain-like_cys_pep_sf"/>
</dbReference>
<keyword evidence="2" id="KW-0645">Protease</keyword>
<evidence type="ECO:0000256" key="6">
    <source>
        <dbReference type="ARBA" id="ARBA00022801"/>
    </source>
</evidence>
<evidence type="ECO:0000256" key="3">
    <source>
        <dbReference type="ARBA" id="ARBA00022723"/>
    </source>
</evidence>
<keyword evidence="7 9" id="KW-0788">Thiol protease</keyword>
<comment type="subcellular location">
    <subcellularLocation>
        <location evidence="9">Cytoplasm</location>
    </subcellularLocation>
</comment>
<dbReference type="EC" id="3.4.19.12" evidence="9"/>
<keyword evidence="5 9" id="KW-0833">Ubl conjugation pathway</keyword>
<dbReference type="GO" id="GO:0030968">
    <property type="term" value="P:endoplasmic reticulum unfolded protein response"/>
    <property type="evidence" value="ECO:0007669"/>
    <property type="project" value="TreeGrafter"/>
</dbReference>
<feature type="compositionally biased region" description="Polar residues" evidence="10">
    <location>
        <begin position="80"/>
        <end position="100"/>
    </location>
</feature>
<dbReference type="InterPro" id="IPR003323">
    <property type="entry name" value="OTU_dom"/>
</dbReference>
<accession>A0A1Y1XGI4</accession>
<comment type="caution">
    <text evidence="12">The sequence shown here is derived from an EMBL/GenBank/DDBJ whole genome shotgun (WGS) entry which is preliminary data.</text>
</comment>
<feature type="compositionally biased region" description="Low complexity" evidence="10">
    <location>
        <begin position="140"/>
        <end position="166"/>
    </location>
</feature>
<evidence type="ECO:0000256" key="2">
    <source>
        <dbReference type="ARBA" id="ARBA00022670"/>
    </source>
</evidence>
<dbReference type="Pfam" id="PF21403">
    <property type="entry name" value="OTU1_UBXL"/>
    <property type="match status" value="1"/>
</dbReference>
<evidence type="ECO:0000256" key="4">
    <source>
        <dbReference type="ARBA" id="ARBA00022771"/>
    </source>
</evidence>
<keyword evidence="13" id="KW-1185">Reference proteome</keyword>
<keyword evidence="4" id="KW-0863">Zinc-finger</keyword>
<dbReference type="InterPro" id="IPR013087">
    <property type="entry name" value="Znf_C2H2_type"/>
</dbReference>
<dbReference type="PANTHER" id="PTHR13312">
    <property type="entry name" value="HIV-INDUCED PROTEIN-7-LIKE PROTEASE"/>
    <property type="match status" value="1"/>
</dbReference>
<evidence type="ECO:0000256" key="8">
    <source>
        <dbReference type="ARBA" id="ARBA00022833"/>
    </source>
</evidence>
<feature type="compositionally biased region" description="Low complexity" evidence="10">
    <location>
        <begin position="122"/>
        <end position="131"/>
    </location>
</feature>
<dbReference type="GO" id="GO:0005829">
    <property type="term" value="C:cytosol"/>
    <property type="evidence" value="ECO:0007669"/>
    <property type="project" value="TreeGrafter"/>
</dbReference>
<dbReference type="Pfam" id="PF24560">
    <property type="entry name" value="zf-C2H2_OTU1_C"/>
    <property type="match status" value="1"/>
</dbReference>
<reference evidence="12 13" key="1">
    <citation type="submission" date="2016-08" db="EMBL/GenBank/DDBJ databases">
        <title>A Parts List for Fungal Cellulosomes Revealed by Comparative Genomics.</title>
        <authorList>
            <consortium name="DOE Joint Genome Institute"/>
            <person name="Haitjema C.H."/>
            <person name="Gilmore S.P."/>
            <person name="Henske J.K."/>
            <person name="Solomon K.V."/>
            <person name="De Groot R."/>
            <person name="Kuo A."/>
            <person name="Mondo S.J."/>
            <person name="Salamov A.A."/>
            <person name="Labutti K."/>
            <person name="Zhao Z."/>
            <person name="Chiniquy J."/>
            <person name="Barry K."/>
            <person name="Brewer H.M."/>
            <person name="Purvine S.O."/>
            <person name="Wright A.T."/>
            <person name="Boxma B."/>
            <person name="Van Alen T."/>
            <person name="Hackstein J.H."/>
            <person name="Baker S.E."/>
            <person name="Grigoriev I.V."/>
            <person name="O'Malley M.A."/>
        </authorList>
    </citation>
    <scope>NUCLEOTIDE SEQUENCE [LARGE SCALE GENOMIC DNA]</scope>
    <source>
        <strain evidence="12 13">S4</strain>
    </source>
</reference>
<organism evidence="12 13">
    <name type="scientific">Anaeromyces robustus</name>
    <dbReference type="NCBI Taxonomy" id="1754192"/>
    <lineage>
        <taxon>Eukaryota</taxon>
        <taxon>Fungi</taxon>
        <taxon>Fungi incertae sedis</taxon>
        <taxon>Chytridiomycota</taxon>
        <taxon>Chytridiomycota incertae sedis</taxon>
        <taxon>Neocallimastigomycetes</taxon>
        <taxon>Neocallimastigales</taxon>
        <taxon>Neocallimastigaceae</taxon>
        <taxon>Anaeromyces</taxon>
    </lineage>
</organism>
<dbReference type="PROSITE" id="PS00028">
    <property type="entry name" value="ZINC_FINGER_C2H2_1"/>
    <property type="match status" value="1"/>
</dbReference>
<dbReference type="EMBL" id="MCFG01000051">
    <property type="protein sequence ID" value="ORX84494.1"/>
    <property type="molecule type" value="Genomic_DNA"/>
</dbReference>
<evidence type="ECO:0000256" key="9">
    <source>
        <dbReference type="RuleBase" id="RU367104"/>
    </source>
</evidence>
<evidence type="ECO:0000313" key="12">
    <source>
        <dbReference type="EMBL" id="ORX84494.1"/>
    </source>
</evidence>
<dbReference type="STRING" id="1754192.A0A1Y1XGI4"/>